<dbReference type="Proteomes" id="UP000184432">
    <property type="component" value="Unassembled WGS sequence"/>
</dbReference>
<dbReference type="AlphaFoldDB" id="A0A1M6A847"/>
<protein>
    <recommendedName>
        <fullName evidence="4">DUF1795 domain-containing protein</fullName>
    </recommendedName>
</protein>
<gene>
    <name evidence="2" type="ORF">SAMN04488508_101149</name>
</gene>
<evidence type="ECO:0000313" key="2">
    <source>
        <dbReference type="EMBL" id="SHI32621.1"/>
    </source>
</evidence>
<feature type="signal peptide" evidence="1">
    <location>
        <begin position="1"/>
        <end position="18"/>
    </location>
</feature>
<reference evidence="3" key="1">
    <citation type="submission" date="2016-11" db="EMBL/GenBank/DDBJ databases">
        <authorList>
            <person name="Varghese N."/>
            <person name="Submissions S."/>
        </authorList>
    </citation>
    <scope>NUCLEOTIDE SEQUENCE [LARGE SCALE GENOMIC DNA]</scope>
    <source>
        <strain evidence="3">DSM 22623</strain>
    </source>
</reference>
<evidence type="ECO:0008006" key="4">
    <source>
        <dbReference type="Google" id="ProtNLM"/>
    </source>
</evidence>
<name>A0A1M6A847_9FLAO</name>
<keyword evidence="3" id="KW-1185">Reference proteome</keyword>
<keyword evidence="1" id="KW-0732">Signal</keyword>
<dbReference type="RefSeq" id="WP_073312574.1">
    <property type="nucleotide sequence ID" value="NZ_FQYP01000001.1"/>
</dbReference>
<evidence type="ECO:0000313" key="3">
    <source>
        <dbReference type="Proteomes" id="UP000184432"/>
    </source>
</evidence>
<evidence type="ECO:0000256" key="1">
    <source>
        <dbReference type="SAM" id="SignalP"/>
    </source>
</evidence>
<accession>A0A1M6A847</accession>
<sequence length="323" mass="36531">MKIYKVLLLCLVFYSSYGQELQNTASKTTSAHKIIPGTKFSIIPPQGFKMEAIIKGLMMEHGVAKIKTMTLSKSMFSNIKNTVSEKKFNSYGISGTKILRFLFNNKEAIWVSFESTDAPGIDTHNHLLYIEIDQGKGAVVNAKYQSSLKDILDQDIRKAMLSIVYHPERKISDLDELGITLDLETYGLKKQGGFWGGSVSFTGDGTGKPLSDPAFSYTITHASIRNQIEDKKEFVINYGYKEIRSKNTTADPITIDSLEGYELYFSQPNDKEQIIKTYTLILLFDDQNYYALQGIIDSKEISPQEFDEIKTHFRALSQSLKKM</sequence>
<dbReference type="OrthoDB" id="820611at2"/>
<feature type="chain" id="PRO_5012229242" description="DUF1795 domain-containing protein" evidence="1">
    <location>
        <begin position="19"/>
        <end position="323"/>
    </location>
</feature>
<proteinExistence type="predicted"/>
<dbReference type="EMBL" id="FQYP01000001">
    <property type="protein sequence ID" value="SHI32621.1"/>
    <property type="molecule type" value="Genomic_DNA"/>
</dbReference>
<dbReference type="STRING" id="570521.SAMN04488508_101149"/>
<organism evidence="2 3">
    <name type="scientific">Aquimarina spongiae</name>
    <dbReference type="NCBI Taxonomy" id="570521"/>
    <lineage>
        <taxon>Bacteria</taxon>
        <taxon>Pseudomonadati</taxon>
        <taxon>Bacteroidota</taxon>
        <taxon>Flavobacteriia</taxon>
        <taxon>Flavobacteriales</taxon>
        <taxon>Flavobacteriaceae</taxon>
        <taxon>Aquimarina</taxon>
    </lineage>
</organism>